<dbReference type="CDD" id="cd09634">
    <property type="entry name" value="Cas1_I-II-III"/>
    <property type="match status" value="1"/>
</dbReference>
<comment type="cofactor">
    <cofactor evidence="14">
        <name>Mg(2+)</name>
        <dbReference type="ChEBI" id="CHEBI:18420"/>
    </cofactor>
    <cofactor evidence="14">
        <name>Mn(2+)</name>
        <dbReference type="ChEBI" id="CHEBI:29035"/>
    </cofactor>
</comment>
<dbReference type="RefSeq" id="WP_157998572.1">
    <property type="nucleotide sequence ID" value="NZ_JAAOCD010000006.1"/>
</dbReference>
<evidence type="ECO:0000256" key="10">
    <source>
        <dbReference type="ARBA" id="ARBA00023125"/>
    </source>
</evidence>
<organism evidence="17 18">
    <name type="scientific">Rubrivivax benzoatilyticus</name>
    <dbReference type="NCBI Taxonomy" id="316997"/>
    <lineage>
        <taxon>Bacteria</taxon>
        <taxon>Pseudomonadati</taxon>
        <taxon>Pseudomonadota</taxon>
        <taxon>Betaproteobacteria</taxon>
        <taxon>Burkholderiales</taxon>
        <taxon>Sphaerotilaceae</taxon>
        <taxon>Rubrivivax</taxon>
    </lineage>
</organism>
<keyword evidence="4 14" id="KW-0479">Metal-binding</keyword>
<keyword evidence="6 14" id="KW-0378">Hydrolase</keyword>
<comment type="caution">
    <text evidence="17">The sequence shown here is derived from an EMBL/GenBank/DDBJ whole genome shotgun (WGS) entry which is preliminary data.</text>
</comment>
<comment type="similarity">
    <text evidence="14">Belongs to the CRISPR-associated endonuclease Cas1 family.</text>
</comment>
<keyword evidence="10 14" id="KW-0238">DNA-binding</keyword>
<feature type="domain" description="Reverse transcriptase" evidence="16">
    <location>
        <begin position="84"/>
        <end position="310"/>
    </location>
</feature>
<reference evidence="17 18" key="1">
    <citation type="submission" date="2020-03" db="EMBL/GenBank/DDBJ databases">
        <title>Rubrivivax benzoatilyticus JA2 (sequenced after 10 years sub-culturing).</title>
        <authorList>
            <person name="Gupta D."/>
            <person name="Chintalapati S."/>
            <person name="Chintalapati V.R."/>
        </authorList>
    </citation>
    <scope>NUCLEOTIDE SEQUENCE [LARGE SCALE GENOMIC DNA]</scope>
    <source>
        <strain evidence="17 18">JA2-Mal</strain>
    </source>
</reference>
<evidence type="ECO:0000256" key="1">
    <source>
        <dbReference type="ARBA" id="ARBA00022679"/>
    </source>
</evidence>
<evidence type="ECO:0000256" key="3">
    <source>
        <dbReference type="ARBA" id="ARBA00022722"/>
    </source>
</evidence>
<evidence type="ECO:0000256" key="6">
    <source>
        <dbReference type="ARBA" id="ARBA00022801"/>
    </source>
</evidence>
<dbReference type="Pfam" id="PF01867">
    <property type="entry name" value="Cas_Cas1"/>
    <property type="match status" value="1"/>
</dbReference>
<dbReference type="HAMAP" id="MF_01470">
    <property type="entry name" value="Cas1"/>
    <property type="match status" value="1"/>
</dbReference>
<gene>
    <name evidence="14 17" type="primary">cas1</name>
    <name evidence="17" type="ORF">G7087_14040</name>
</gene>
<dbReference type="InterPro" id="IPR042206">
    <property type="entry name" value="CRISPR-assoc_Cas1_C"/>
</dbReference>
<comment type="subunit">
    <text evidence="13 14">Homodimer, forms a heterotetramer with a Cas2 homodimer.</text>
</comment>
<keyword evidence="9 14" id="KW-0051">Antiviral defense</keyword>
<dbReference type="PANTHER" id="PTHR34353:SF2">
    <property type="entry name" value="CRISPR-ASSOCIATED ENDONUCLEASE CAS1 1"/>
    <property type="match status" value="1"/>
</dbReference>
<keyword evidence="11 14" id="KW-0464">Manganese</keyword>
<dbReference type="Gene3D" id="1.20.120.920">
    <property type="entry name" value="CRISPR-associated endonuclease Cas1, C-terminal domain"/>
    <property type="match status" value="1"/>
</dbReference>
<keyword evidence="2" id="KW-0548">Nucleotidyltransferase</keyword>
<sequence length="717" mass="76836">MDTIETARSLDGGGPQCRSEWPTPGTDAEDPRQRDAGATLDEVLDERNLLDAWERVRANRGAPGCDGEEVEQFAQGLLGRLHTLQAEVADGRYVARPLRVVALPKPSGGQRLLAIPGVRDRVLQAAMAHALGRRIEPTLDEASHAYRPGRSVLGALAALLALRDQGRSTVLKADVASFFDRIHQPTLLAQLRRFSADPGLLALVGQVLAAVLDDDGERRLMTRGVPQGSPLSPLLANLYLHPFDVGMRAQGFQLIRYADDLVLACLDADEAARAQDAAARALRELHLELNPAKTRIASFVSGFDFLGVRFKDGALHPLTAGMAALLPHLGHGELARAGAPDGALAEADEASSEQAEAELPLAAGVLVDETPAGQRSAPLLQSVYVGEPGSVLRLDGERLLVSRGRELLASVPLGQVDQLAVSANVLVSSALLRHCAHRRINVHLSDPGGGEAVASLDRGGWPEMALLDAQRRACGSPAAGLPIARAILEGKLHNAKAVLRRFGRREAPEVRAVVDEAVAAADHAIARLALCANAAALRGHEGTAARAHFQALAALLPPALGFGGRRRRPPPDPVNVLLSFGYSVLHANMASLLRLAGLNAHLGVLHAAAPGTLALASDLIEEFRAPVVDAVVLTVLREGQIGIGDFDFDDASETPCRLRREGRQRFVRALECKLESRFVHPRLKAPTDMRRAMQQQVRELVLVMQGRVPRYLPLKFR</sequence>
<name>A0ABX0HWX6_9BURK</name>
<protein>
    <recommendedName>
        <fullName evidence="14">CRISPR-associated endonuclease Cas1</fullName>
        <ecNumber evidence="14">3.1.-.-</ecNumber>
    </recommendedName>
</protein>
<evidence type="ECO:0000259" key="16">
    <source>
        <dbReference type="PROSITE" id="PS50878"/>
    </source>
</evidence>
<keyword evidence="5 14" id="KW-0255">Endonuclease</keyword>
<keyword evidence="18" id="KW-1185">Reference proteome</keyword>
<evidence type="ECO:0000313" key="17">
    <source>
        <dbReference type="EMBL" id="NHK99503.1"/>
    </source>
</evidence>
<evidence type="ECO:0000256" key="14">
    <source>
        <dbReference type="HAMAP-Rule" id="MF_01470"/>
    </source>
</evidence>
<dbReference type="Proteomes" id="UP000802098">
    <property type="component" value="Unassembled WGS sequence"/>
</dbReference>
<dbReference type="InterPro" id="IPR000123">
    <property type="entry name" value="Reverse_transcriptase_msDNA"/>
</dbReference>
<evidence type="ECO:0000256" key="8">
    <source>
        <dbReference type="ARBA" id="ARBA00022918"/>
    </source>
</evidence>
<keyword evidence="7 14" id="KW-0460">Magnesium</keyword>
<evidence type="ECO:0000256" key="12">
    <source>
        <dbReference type="ARBA" id="ARBA00034120"/>
    </source>
</evidence>
<dbReference type="InterPro" id="IPR000477">
    <property type="entry name" value="RT_dom"/>
</dbReference>
<feature type="binding site" evidence="14">
    <location>
        <position position="606"/>
    </location>
    <ligand>
        <name>Mn(2+)</name>
        <dbReference type="ChEBI" id="CHEBI:29035"/>
    </ligand>
</feature>
<accession>A0ABX0HWX6</accession>
<evidence type="ECO:0000256" key="5">
    <source>
        <dbReference type="ARBA" id="ARBA00022759"/>
    </source>
</evidence>
<dbReference type="PANTHER" id="PTHR34353">
    <property type="entry name" value="CRISPR-ASSOCIATED ENDONUCLEASE CAS1 1"/>
    <property type="match status" value="1"/>
</dbReference>
<evidence type="ECO:0000256" key="7">
    <source>
        <dbReference type="ARBA" id="ARBA00022842"/>
    </source>
</evidence>
<keyword evidence="1" id="KW-0808">Transferase</keyword>
<evidence type="ECO:0000256" key="4">
    <source>
        <dbReference type="ARBA" id="ARBA00022723"/>
    </source>
</evidence>
<evidence type="ECO:0000256" key="13">
    <source>
        <dbReference type="ARBA" id="ARBA00038592"/>
    </source>
</evidence>
<dbReference type="PROSITE" id="PS50878">
    <property type="entry name" value="RT_POL"/>
    <property type="match status" value="1"/>
</dbReference>
<keyword evidence="8" id="KW-0695">RNA-directed DNA polymerase</keyword>
<dbReference type="NCBIfam" id="TIGR00287">
    <property type="entry name" value="cas1"/>
    <property type="match status" value="1"/>
</dbReference>
<dbReference type="GO" id="GO:0004519">
    <property type="term" value="F:endonuclease activity"/>
    <property type="evidence" value="ECO:0007669"/>
    <property type="project" value="UniProtKB-KW"/>
</dbReference>
<evidence type="ECO:0000256" key="11">
    <source>
        <dbReference type="ARBA" id="ARBA00023211"/>
    </source>
</evidence>
<dbReference type="InterPro" id="IPR050646">
    <property type="entry name" value="Cas1"/>
</dbReference>
<feature type="binding site" evidence="14">
    <location>
        <position position="541"/>
    </location>
    <ligand>
        <name>Mn(2+)</name>
        <dbReference type="ChEBI" id="CHEBI:29035"/>
    </ligand>
</feature>
<comment type="similarity">
    <text evidence="12">Belongs to the bacterial reverse transcriptase family.</text>
</comment>
<proteinExistence type="inferred from homology"/>
<dbReference type="SUPFAM" id="SSF56672">
    <property type="entry name" value="DNA/RNA polymerases"/>
    <property type="match status" value="1"/>
</dbReference>
<dbReference type="PRINTS" id="PR00866">
    <property type="entry name" value="RNADNAPOLMS"/>
</dbReference>
<comment type="function">
    <text evidence="14">CRISPR (clustered regularly interspaced short palindromic repeat), is an adaptive immune system that provides protection against mobile genetic elements (viruses, transposable elements and conjugative plasmids). CRISPR clusters contain spacers, sequences complementary to antecedent mobile elements, and target invading nucleic acids. CRISPR clusters are transcribed and processed into CRISPR RNA (crRNA). Acts as a dsDNA endonuclease. Involved in the integration of spacer DNA into the CRISPR cassette.</text>
</comment>
<keyword evidence="3 14" id="KW-0540">Nuclease</keyword>
<evidence type="ECO:0000256" key="2">
    <source>
        <dbReference type="ARBA" id="ARBA00022695"/>
    </source>
</evidence>
<feature type="binding site" evidence="14">
    <location>
        <position position="621"/>
    </location>
    <ligand>
        <name>Mn(2+)</name>
        <dbReference type="ChEBI" id="CHEBI:29035"/>
    </ligand>
</feature>
<evidence type="ECO:0000256" key="15">
    <source>
        <dbReference type="SAM" id="MobiDB-lite"/>
    </source>
</evidence>
<dbReference type="InterPro" id="IPR043502">
    <property type="entry name" value="DNA/RNA_pol_sf"/>
</dbReference>
<evidence type="ECO:0000256" key="9">
    <source>
        <dbReference type="ARBA" id="ARBA00023118"/>
    </source>
</evidence>
<dbReference type="Pfam" id="PF00078">
    <property type="entry name" value="RVT_1"/>
    <property type="match status" value="1"/>
</dbReference>
<dbReference type="Gene3D" id="3.100.10.20">
    <property type="entry name" value="CRISPR-associated endonuclease Cas1, N-terminal domain"/>
    <property type="match status" value="1"/>
</dbReference>
<dbReference type="InterPro" id="IPR042211">
    <property type="entry name" value="CRISPR-assoc_Cas1_N"/>
</dbReference>
<evidence type="ECO:0000313" key="18">
    <source>
        <dbReference type="Proteomes" id="UP000802098"/>
    </source>
</evidence>
<dbReference type="EC" id="3.1.-.-" evidence="14"/>
<dbReference type="CDD" id="cd01651">
    <property type="entry name" value="RT_G2_intron"/>
    <property type="match status" value="1"/>
</dbReference>
<dbReference type="InterPro" id="IPR002729">
    <property type="entry name" value="CRISPR-assoc_Cas1"/>
</dbReference>
<feature type="region of interest" description="Disordered" evidence="15">
    <location>
        <begin position="1"/>
        <end position="35"/>
    </location>
</feature>
<dbReference type="EMBL" id="JAAOCD010000006">
    <property type="protein sequence ID" value="NHK99503.1"/>
    <property type="molecule type" value="Genomic_DNA"/>
</dbReference>